<name>A0A2K0T4T0_9HYPO</name>
<protein>
    <submittedName>
        <fullName evidence="1">Uncharacterized protein</fullName>
    </submittedName>
</protein>
<organism evidence="1 2">
    <name type="scientific">Trichoderma gamsii</name>
    <dbReference type="NCBI Taxonomy" id="398673"/>
    <lineage>
        <taxon>Eukaryota</taxon>
        <taxon>Fungi</taxon>
        <taxon>Dikarya</taxon>
        <taxon>Ascomycota</taxon>
        <taxon>Pezizomycotina</taxon>
        <taxon>Sordariomycetes</taxon>
        <taxon>Hypocreomycetidae</taxon>
        <taxon>Hypocreales</taxon>
        <taxon>Hypocreaceae</taxon>
        <taxon>Trichoderma</taxon>
    </lineage>
</organism>
<reference evidence="1 2" key="1">
    <citation type="submission" date="2017-02" db="EMBL/GenBank/DDBJ databases">
        <title>Genomes of Trichoderma spp. with biocontrol activity.</title>
        <authorList>
            <person name="Gardiner D."/>
            <person name="Kazan K."/>
            <person name="Vos C."/>
            <person name="Harvey P."/>
        </authorList>
    </citation>
    <scope>NUCLEOTIDE SEQUENCE [LARGE SCALE GENOMIC DNA]</scope>
    <source>
        <strain evidence="1 2">A5MH</strain>
    </source>
</reference>
<dbReference type="OrthoDB" id="5413269at2759"/>
<proteinExistence type="predicted"/>
<gene>
    <name evidence="1" type="ORF">TGAMA5MH_07524</name>
</gene>
<evidence type="ECO:0000313" key="1">
    <source>
        <dbReference type="EMBL" id="PNP40527.1"/>
    </source>
</evidence>
<sequence length="228" mass="24679">MSTSYTISIENNRGANTNYATFIDSPEFTGGLQPFLNVWYTSFVPHGGSFELHTGMDFYAWTGTVPTAPAPGVVVNSGMSLLARLGTTSVPGSTFEKKVIQNFPVIEEIGPPSAVSGAYEIKTGNDFTVPNNTYLVGLAKVNNRGQVAPVASVAPRNDMSIQITPRMKFFITESQQVPGEIVDRHAIIREGATIDFSSGEGEGKFYARVVQGTDGRYTVAYYSGFDDY</sequence>
<dbReference type="EMBL" id="MTYH01000068">
    <property type="protein sequence ID" value="PNP40527.1"/>
    <property type="molecule type" value="Genomic_DNA"/>
</dbReference>
<evidence type="ECO:0000313" key="2">
    <source>
        <dbReference type="Proteomes" id="UP000236546"/>
    </source>
</evidence>
<accession>A0A2K0T4T0</accession>
<dbReference type="Proteomes" id="UP000236546">
    <property type="component" value="Unassembled WGS sequence"/>
</dbReference>
<comment type="caution">
    <text evidence="1">The sequence shown here is derived from an EMBL/GenBank/DDBJ whole genome shotgun (WGS) entry which is preliminary data.</text>
</comment>
<dbReference type="AlphaFoldDB" id="A0A2K0T4T0"/>